<feature type="domain" description="Coenzyme Q-binding protein COQ10 START" evidence="3">
    <location>
        <begin position="11"/>
        <end position="134"/>
    </location>
</feature>
<proteinExistence type="inferred from homology"/>
<evidence type="ECO:0000259" key="3">
    <source>
        <dbReference type="Pfam" id="PF03364"/>
    </source>
</evidence>
<evidence type="ECO:0000313" key="4">
    <source>
        <dbReference type="EMBL" id="MFC3156211.1"/>
    </source>
</evidence>
<dbReference type="PANTHER" id="PTHR12901:SF10">
    <property type="entry name" value="COENZYME Q-BINDING PROTEIN COQ10, MITOCHONDRIAL"/>
    <property type="match status" value="1"/>
</dbReference>
<dbReference type="Pfam" id="PF03364">
    <property type="entry name" value="Polyketide_cyc"/>
    <property type="match status" value="1"/>
</dbReference>
<organism evidence="4 5">
    <name type="scientific">Gilvimarinus japonicus</name>
    <dbReference type="NCBI Taxonomy" id="1796469"/>
    <lineage>
        <taxon>Bacteria</taxon>
        <taxon>Pseudomonadati</taxon>
        <taxon>Pseudomonadota</taxon>
        <taxon>Gammaproteobacteria</taxon>
        <taxon>Cellvibrionales</taxon>
        <taxon>Cellvibrionaceae</taxon>
        <taxon>Gilvimarinus</taxon>
    </lineage>
</organism>
<dbReference type="InterPro" id="IPR044996">
    <property type="entry name" value="COQ10-like"/>
</dbReference>
<dbReference type="SUPFAM" id="SSF55961">
    <property type="entry name" value="Bet v1-like"/>
    <property type="match status" value="1"/>
</dbReference>
<dbReference type="Proteomes" id="UP001595548">
    <property type="component" value="Unassembled WGS sequence"/>
</dbReference>
<accession>A0ABV7HTT7</accession>
<reference evidence="5" key="1">
    <citation type="journal article" date="2019" name="Int. J. Syst. Evol. Microbiol.">
        <title>The Global Catalogue of Microorganisms (GCM) 10K type strain sequencing project: providing services to taxonomists for standard genome sequencing and annotation.</title>
        <authorList>
            <consortium name="The Broad Institute Genomics Platform"/>
            <consortium name="The Broad Institute Genome Sequencing Center for Infectious Disease"/>
            <person name="Wu L."/>
            <person name="Ma J."/>
        </authorList>
    </citation>
    <scope>NUCLEOTIDE SEQUENCE [LARGE SCALE GENOMIC DNA]</scope>
    <source>
        <strain evidence="5">KCTC 52141</strain>
    </source>
</reference>
<evidence type="ECO:0000256" key="2">
    <source>
        <dbReference type="ARBA" id="ARBA00022649"/>
    </source>
</evidence>
<dbReference type="EMBL" id="JBHRTL010000028">
    <property type="protein sequence ID" value="MFC3156211.1"/>
    <property type="molecule type" value="Genomic_DNA"/>
</dbReference>
<dbReference type="CDD" id="cd07813">
    <property type="entry name" value="COQ10p_like"/>
    <property type="match status" value="1"/>
</dbReference>
<evidence type="ECO:0000313" key="5">
    <source>
        <dbReference type="Proteomes" id="UP001595548"/>
    </source>
</evidence>
<sequence length="144" mass="15907">MGHQIKRTAEVGYSREQMFALVNDIEAYPEYMDGCQSAAVLARGDDWLEARLALGLGGVSQSFVTRNQLIPPSKMTMELVDGPFRKFSGQWSFSDTTEGCCVTLELDFSLKNPLLAMAVNKMFEQIAASQVKAVCRRAQVVYGA</sequence>
<keyword evidence="5" id="KW-1185">Reference proteome</keyword>
<evidence type="ECO:0000256" key="1">
    <source>
        <dbReference type="ARBA" id="ARBA00008918"/>
    </source>
</evidence>
<name>A0ABV7HTT7_9GAMM</name>
<comment type="caution">
    <text evidence="4">The sequence shown here is derived from an EMBL/GenBank/DDBJ whole genome shotgun (WGS) entry which is preliminary data.</text>
</comment>
<dbReference type="PANTHER" id="PTHR12901">
    <property type="entry name" value="SPERM PROTEIN HOMOLOG"/>
    <property type="match status" value="1"/>
</dbReference>
<comment type="similarity">
    <text evidence="1">Belongs to the ribosome association toxin RatA family.</text>
</comment>
<dbReference type="RefSeq" id="WP_339617520.1">
    <property type="nucleotide sequence ID" value="NZ_AP031500.1"/>
</dbReference>
<dbReference type="InterPro" id="IPR023393">
    <property type="entry name" value="START-like_dom_sf"/>
</dbReference>
<keyword evidence="2" id="KW-1277">Toxin-antitoxin system</keyword>
<dbReference type="InterPro" id="IPR005031">
    <property type="entry name" value="COQ10_START"/>
</dbReference>
<protein>
    <submittedName>
        <fullName evidence="4">Type II toxin-antitoxin system RatA family toxin</fullName>
    </submittedName>
</protein>
<dbReference type="Gene3D" id="3.30.530.20">
    <property type="match status" value="1"/>
</dbReference>
<gene>
    <name evidence="4" type="ORF">ACFOEB_13455</name>
</gene>